<evidence type="ECO:0000313" key="2">
    <source>
        <dbReference type="EMBL" id="SSX27109.1"/>
    </source>
</evidence>
<reference evidence="1" key="1">
    <citation type="submission" date="2018-04" db="EMBL/GenBank/DDBJ databases">
        <authorList>
            <person name="Go L.Y."/>
            <person name="Mitchell J.A."/>
        </authorList>
    </citation>
    <scope>NUCLEOTIDE SEQUENCE</scope>
    <source>
        <tissue evidence="1">Whole organism</tissue>
    </source>
</reference>
<accession>A0A336MDW5</accession>
<dbReference type="EMBL" id="UFQS01000770">
    <property type="protein sequence ID" value="SSX06764.1"/>
    <property type="molecule type" value="Genomic_DNA"/>
</dbReference>
<dbReference type="AlphaFoldDB" id="A0A336MDW5"/>
<reference evidence="2" key="2">
    <citation type="submission" date="2018-07" db="EMBL/GenBank/DDBJ databases">
        <authorList>
            <person name="Quirk P.G."/>
            <person name="Krulwich T.A."/>
        </authorList>
    </citation>
    <scope>NUCLEOTIDE SEQUENCE</scope>
</reference>
<evidence type="ECO:0000313" key="1">
    <source>
        <dbReference type="EMBL" id="SSX06764.1"/>
    </source>
</evidence>
<organism evidence="2">
    <name type="scientific">Culicoides sonorensis</name>
    <name type="common">Biting midge</name>
    <dbReference type="NCBI Taxonomy" id="179676"/>
    <lineage>
        <taxon>Eukaryota</taxon>
        <taxon>Metazoa</taxon>
        <taxon>Ecdysozoa</taxon>
        <taxon>Arthropoda</taxon>
        <taxon>Hexapoda</taxon>
        <taxon>Insecta</taxon>
        <taxon>Pterygota</taxon>
        <taxon>Neoptera</taxon>
        <taxon>Endopterygota</taxon>
        <taxon>Diptera</taxon>
        <taxon>Nematocera</taxon>
        <taxon>Chironomoidea</taxon>
        <taxon>Ceratopogonidae</taxon>
        <taxon>Ceratopogoninae</taxon>
        <taxon>Culicoides</taxon>
        <taxon>Monoculicoides</taxon>
    </lineage>
</organism>
<proteinExistence type="predicted"/>
<protein>
    <submittedName>
        <fullName evidence="2">CSON014181 protein</fullName>
    </submittedName>
</protein>
<dbReference type="VEuPathDB" id="VectorBase:CSON014181"/>
<gene>
    <name evidence="2" type="primary">CSON014181</name>
</gene>
<dbReference type="EMBL" id="UFQT01000770">
    <property type="protein sequence ID" value="SSX27109.1"/>
    <property type="molecule type" value="Genomic_DNA"/>
</dbReference>
<name>A0A336MDW5_CULSO</name>
<sequence>MGRLYILLNQDHLGNHTTLQKKIETVFFLESYSPKSSFSVTFWCRYHIQGTLLKAIQTMSGHNLSPIKFKQSYSKSSISYFLAK</sequence>